<protein>
    <submittedName>
        <fullName evidence="1">Uncharacterized protein</fullName>
    </submittedName>
</protein>
<dbReference type="AlphaFoldDB" id="A0A6A5ZIJ4"/>
<name>A0A6A5ZIJ4_9PLEO</name>
<dbReference type="Proteomes" id="UP000799770">
    <property type="component" value="Unassembled WGS sequence"/>
</dbReference>
<evidence type="ECO:0000313" key="1">
    <source>
        <dbReference type="EMBL" id="KAF2118238.1"/>
    </source>
</evidence>
<keyword evidence="2" id="KW-1185">Reference proteome</keyword>
<proteinExistence type="predicted"/>
<gene>
    <name evidence="1" type="ORF">BDV96DRAFT_643493</name>
</gene>
<sequence length="81" mass="9560">MASQDTPPSKVILLPNGMLDARPRGEYVKIFEKNRLESPLLKLPAELRNRVYEFATWRTKFRDWNLAQNLLRLLLQYQTAD</sequence>
<organism evidence="1 2">
    <name type="scientific">Lophiotrema nucula</name>
    <dbReference type="NCBI Taxonomy" id="690887"/>
    <lineage>
        <taxon>Eukaryota</taxon>
        <taxon>Fungi</taxon>
        <taxon>Dikarya</taxon>
        <taxon>Ascomycota</taxon>
        <taxon>Pezizomycotina</taxon>
        <taxon>Dothideomycetes</taxon>
        <taxon>Pleosporomycetidae</taxon>
        <taxon>Pleosporales</taxon>
        <taxon>Lophiotremataceae</taxon>
        <taxon>Lophiotrema</taxon>
    </lineage>
</organism>
<dbReference type="EMBL" id="ML977317">
    <property type="protein sequence ID" value="KAF2118238.1"/>
    <property type="molecule type" value="Genomic_DNA"/>
</dbReference>
<evidence type="ECO:0000313" key="2">
    <source>
        <dbReference type="Proteomes" id="UP000799770"/>
    </source>
</evidence>
<dbReference type="OrthoDB" id="5413827at2759"/>
<accession>A0A6A5ZIJ4</accession>
<reference evidence="1" key="1">
    <citation type="journal article" date="2020" name="Stud. Mycol.">
        <title>101 Dothideomycetes genomes: a test case for predicting lifestyles and emergence of pathogens.</title>
        <authorList>
            <person name="Haridas S."/>
            <person name="Albert R."/>
            <person name="Binder M."/>
            <person name="Bloem J."/>
            <person name="Labutti K."/>
            <person name="Salamov A."/>
            <person name="Andreopoulos B."/>
            <person name="Baker S."/>
            <person name="Barry K."/>
            <person name="Bills G."/>
            <person name="Bluhm B."/>
            <person name="Cannon C."/>
            <person name="Castanera R."/>
            <person name="Culley D."/>
            <person name="Daum C."/>
            <person name="Ezra D."/>
            <person name="Gonzalez J."/>
            <person name="Henrissat B."/>
            <person name="Kuo A."/>
            <person name="Liang C."/>
            <person name="Lipzen A."/>
            <person name="Lutzoni F."/>
            <person name="Magnuson J."/>
            <person name="Mondo S."/>
            <person name="Nolan M."/>
            <person name="Ohm R."/>
            <person name="Pangilinan J."/>
            <person name="Park H.-J."/>
            <person name="Ramirez L."/>
            <person name="Alfaro M."/>
            <person name="Sun H."/>
            <person name="Tritt A."/>
            <person name="Yoshinaga Y."/>
            <person name="Zwiers L.-H."/>
            <person name="Turgeon B."/>
            <person name="Goodwin S."/>
            <person name="Spatafora J."/>
            <person name="Crous P."/>
            <person name="Grigoriev I."/>
        </authorList>
    </citation>
    <scope>NUCLEOTIDE SEQUENCE</scope>
    <source>
        <strain evidence="1">CBS 627.86</strain>
    </source>
</reference>